<proteinExistence type="predicted"/>
<gene>
    <name evidence="4" type="ORF">NYR54_07995</name>
</gene>
<evidence type="ECO:0000313" key="4">
    <source>
        <dbReference type="EMBL" id="MCT8990236.1"/>
    </source>
</evidence>
<evidence type="ECO:0000256" key="2">
    <source>
        <dbReference type="ARBA" id="ARBA00023315"/>
    </source>
</evidence>
<evidence type="ECO:0000256" key="1">
    <source>
        <dbReference type="ARBA" id="ARBA00022679"/>
    </source>
</evidence>
<dbReference type="Proteomes" id="UP001149009">
    <property type="component" value="Unassembled WGS sequence"/>
</dbReference>
<dbReference type="InterPro" id="IPR016181">
    <property type="entry name" value="Acyl_CoA_acyltransferase"/>
</dbReference>
<dbReference type="EMBL" id="JAODNV010000008">
    <property type="protein sequence ID" value="MCT8990236.1"/>
    <property type="molecule type" value="Genomic_DNA"/>
</dbReference>
<name>A0A9X2X8T8_9HYPH</name>
<dbReference type="InterPro" id="IPR000182">
    <property type="entry name" value="GNAT_dom"/>
</dbReference>
<keyword evidence="5" id="KW-1185">Reference proteome</keyword>
<accession>A0A9X2X8T8</accession>
<dbReference type="Pfam" id="PF00583">
    <property type="entry name" value="Acetyltransf_1"/>
    <property type="match status" value="1"/>
</dbReference>
<dbReference type="SUPFAM" id="SSF55729">
    <property type="entry name" value="Acyl-CoA N-acyltransferases (Nat)"/>
    <property type="match status" value="1"/>
</dbReference>
<keyword evidence="1" id="KW-0808">Transferase</keyword>
<evidence type="ECO:0000313" key="5">
    <source>
        <dbReference type="Proteomes" id="UP001149009"/>
    </source>
</evidence>
<protein>
    <submittedName>
        <fullName evidence="4">GNAT family N-acetyltransferase</fullName>
    </submittedName>
</protein>
<evidence type="ECO:0000259" key="3">
    <source>
        <dbReference type="PROSITE" id="PS51186"/>
    </source>
</evidence>
<dbReference type="PANTHER" id="PTHR43877">
    <property type="entry name" value="AMINOALKYLPHOSPHONATE N-ACETYLTRANSFERASE-RELATED-RELATED"/>
    <property type="match status" value="1"/>
</dbReference>
<dbReference type="CDD" id="cd04301">
    <property type="entry name" value="NAT_SF"/>
    <property type="match status" value="1"/>
</dbReference>
<comment type="caution">
    <text evidence="4">The sequence shown here is derived from an EMBL/GenBank/DDBJ whole genome shotgun (WGS) entry which is preliminary data.</text>
</comment>
<dbReference type="RefSeq" id="WP_261515095.1">
    <property type="nucleotide sequence ID" value="NZ_JAODNV010000008.1"/>
</dbReference>
<dbReference type="GO" id="GO:0016747">
    <property type="term" value="F:acyltransferase activity, transferring groups other than amino-acyl groups"/>
    <property type="evidence" value="ECO:0007669"/>
    <property type="project" value="InterPro"/>
</dbReference>
<dbReference type="AlphaFoldDB" id="A0A9X2X8T8"/>
<reference evidence="4" key="1">
    <citation type="submission" date="2022-08" db="EMBL/GenBank/DDBJ databases">
        <title>Chelativorans sichuanense sp. nov., a paraffin oil-degrading bacterium isolated from a mixture of oil-based drill cuttings and paddy soil.</title>
        <authorList>
            <person name="Yu J."/>
            <person name="Liu H."/>
            <person name="Chen Q."/>
        </authorList>
    </citation>
    <scope>NUCLEOTIDE SEQUENCE</scope>
    <source>
        <strain evidence="4">SCAU 2101</strain>
    </source>
</reference>
<dbReference type="Gene3D" id="3.40.630.30">
    <property type="match status" value="1"/>
</dbReference>
<feature type="domain" description="N-acetyltransferase" evidence="3">
    <location>
        <begin position="12"/>
        <end position="199"/>
    </location>
</feature>
<sequence length="199" mass="22304">MSYPLSALMPKDQIRRARQDEAGEIARLFLISSDGLAAYIWSKMDMPGLTLEEVGAARYARTGTAFSFENCHVALRWGEIAGMVHTFPIEGSADDSEKNDPVLRPYAELEDPGSLYVSALAVHEAYRNLGIGSRLMEHVYGIARSLGLQRVSLICFERNEAALRFYRRQGFQEMDRRPIVPHPTLHYGDGDAILLARNC</sequence>
<dbReference type="PROSITE" id="PS51186">
    <property type="entry name" value="GNAT"/>
    <property type="match status" value="1"/>
</dbReference>
<organism evidence="4 5">
    <name type="scientific">Chelativorans petroleitrophicus</name>
    <dbReference type="NCBI Taxonomy" id="2975484"/>
    <lineage>
        <taxon>Bacteria</taxon>
        <taxon>Pseudomonadati</taxon>
        <taxon>Pseudomonadota</taxon>
        <taxon>Alphaproteobacteria</taxon>
        <taxon>Hyphomicrobiales</taxon>
        <taxon>Phyllobacteriaceae</taxon>
        <taxon>Chelativorans</taxon>
    </lineage>
</organism>
<keyword evidence="2" id="KW-0012">Acyltransferase</keyword>
<dbReference type="InterPro" id="IPR050832">
    <property type="entry name" value="Bact_Acetyltransf"/>
</dbReference>